<evidence type="ECO:0000313" key="2">
    <source>
        <dbReference type="Proteomes" id="UP000663844"/>
    </source>
</evidence>
<comment type="caution">
    <text evidence="1">The sequence shown here is derived from an EMBL/GenBank/DDBJ whole genome shotgun (WGS) entry which is preliminary data.</text>
</comment>
<proteinExistence type="predicted"/>
<organism evidence="1 2">
    <name type="scientific">Adineta steineri</name>
    <dbReference type="NCBI Taxonomy" id="433720"/>
    <lineage>
        <taxon>Eukaryota</taxon>
        <taxon>Metazoa</taxon>
        <taxon>Spiralia</taxon>
        <taxon>Gnathifera</taxon>
        <taxon>Rotifera</taxon>
        <taxon>Eurotatoria</taxon>
        <taxon>Bdelloidea</taxon>
        <taxon>Adinetida</taxon>
        <taxon>Adinetidae</taxon>
        <taxon>Adineta</taxon>
    </lineage>
</organism>
<feature type="non-terminal residue" evidence="1">
    <location>
        <position position="1"/>
    </location>
</feature>
<name>A0A820LJR1_9BILA</name>
<dbReference type="Proteomes" id="UP000663844">
    <property type="component" value="Unassembled WGS sequence"/>
</dbReference>
<gene>
    <name evidence="1" type="ORF">OXD698_LOCUS49171</name>
</gene>
<protein>
    <submittedName>
        <fullName evidence="1">Uncharacterized protein</fullName>
    </submittedName>
</protein>
<dbReference type="EMBL" id="CAJOAZ010021686">
    <property type="protein sequence ID" value="CAF4358460.1"/>
    <property type="molecule type" value="Genomic_DNA"/>
</dbReference>
<dbReference type="AlphaFoldDB" id="A0A820LJR1"/>
<accession>A0A820LJR1</accession>
<evidence type="ECO:0000313" key="1">
    <source>
        <dbReference type="EMBL" id="CAF4358460.1"/>
    </source>
</evidence>
<reference evidence="1" key="1">
    <citation type="submission" date="2021-02" db="EMBL/GenBank/DDBJ databases">
        <authorList>
            <person name="Nowell W R."/>
        </authorList>
    </citation>
    <scope>NUCLEOTIDE SEQUENCE</scope>
</reference>
<feature type="non-terminal residue" evidence="1">
    <location>
        <position position="94"/>
    </location>
</feature>
<sequence length="94" mass="10441">AIQMSVSMTGIYTIVSNSNMDSKGYIYKNSFNASFPDENLLFVDNNMAGHEQFMLTVILDAMINYILVVTTYSENVMGTFSIIGLGSDLIYFSP</sequence>